<protein>
    <recommendedName>
        <fullName evidence="2">Golgi associated RAB2 interactor protein-like Rab2B-binding domain-containing protein</fullName>
    </recommendedName>
</protein>
<reference evidence="3" key="3">
    <citation type="submission" date="2025-09" db="UniProtKB">
        <authorList>
            <consortium name="Ensembl"/>
        </authorList>
    </citation>
    <scope>IDENTIFICATION</scope>
</reference>
<dbReference type="eggNOG" id="ENOG502S0XQ">
    <property type="taxonomic scope" value="Eukaryota"/>
</dbReference>
<keyword evidence="4" id="KW-1185">Reference proteome</keyword>
<dbReference type="PANTHER" id="PTHR22574">
    <property type="match status" value="1"/>
</dbReference>
<feature type="domain" description="Golgi associated RAB2 interactor protein-like Rab2B-binding" evidence="2">
    <location>
        <begin position="116"/>
        <end position="180"/>
    </location>
</feature>
<dbReference type="InParanoid" id="G1KUH8"/>
<dbReference type="STRING" id="28377.ENSACAP00000017631"/>
<proteinExistence type="inferred from homology"/>
<evidence type="ECO:0000259" key="2">
    <source>
        <dbReference type="Pfam" id="PF12480"/>
    </source>
</evidence>
<comment type="similarity">
    <text evidence="1">Belongs to the GARIN family.</text>
</comment>
<evidence type="ECO:0000256" key="1">
    <source>
        <dbReference type="ARBA" id="ARBA00038379"/>
    </source>
</evidence>
<dbReference type="Pfam" id="PF12480">
    <property type="entry name" value="GARIL_Rab2_bd"/>
    <property type="match status" value="1"/>
</dbReference>
<accession>G1KUH8</accession>
<dbReference type="Ensembl" id="ENSACAT00000017977.3">
    <property type="protein sequence ID" value="ENSACAP00000017631.3"/>
    <property type="gene ID" value="ENSACAG00000017907.3"/>
</dbReference>
<evidence type="ECO:0000313" key="4">
    <source>
        <dbReference type="Proteomes" id="UP000001646"/>
    </source>
</evidence>
<dbReference type="GeneTree" id="ENSGT00940000162770"/>
<dbReference type="AlphaFoldDB" id="G1KUH8"/>
<reference evidence="3" key="2">
    <citation type="submission" date="2025-08" db="UniProtKB">
        <authorList>
            <consortium name="Ensembl"/>
        </authorList>
    </citation>
    <scope>IDENTIFICATION</scope>
</reference>
<dbReference type="InterPro" id="IPR022168">
    <property type="entry name" value="GARIL-like_Rab2B-bd"/>
</dbReference>
<dbReference type="HOGENOM" id="CLU_100265_2_0_1"/>
<sequence length="227" mass="25711">MKPSPKLVFLSLNPSELSTLGLFNREMGPLQRQLQQGEYSLLKFAPMLESEFLQINKRGDITDVHNELQTVTVGVACTSPNFPGPNVLLLARPVLSPEERPQKLNTLRRRRAPAKKLELTRLLPLSFVKISVHNAEKQQLRFKLASGRTFYLQLCPQLGAQDDVFELWVKVINMVRPPSTSKLELQGRIKDPGQPANPFSQMPKVDSLSKARRQVQMHMKAACFPFL</sequence>
<name>G1KUH8_ANOCA</name>
<reference evidence="3 4" key="1">
    <citation type="submission" date="2009-12" db="EMBL/GenBank/DDBJ databases">
        <title>The Genome Sequence of Anolis carolinensis (Green Anole Lizard).</title>
        <authorList>
            <consortium name="The Genome Sequencing Platform"/>
            <person name="Di Palma F."/>
            <person name="Alfoldi J."/>
            <person name="Heiman D."/>
            <person name="Young S."/>
            <person name="Grabherr M."/>
            <person name="Johnson J."/>
            <person name="Lander E.S."/>
            <person name="Lindblad-Toh K."/>
        </authorList>
    </citation>
    <scope>NUCLEOTIDE SEQUENCE [LARGE SCALE GENOMIC DNA]</scope>
    <source>
        <strain evidence="3 4">JBL SC #1</strain>
    </source>
</reference>
<organism evidence="3 4">
    <name type="scientific">Anolis carolinensis</name>
    <name type="common">Green anole</name>
    <name type="synonym">American chameleon</name>
    <dbReference type="NCBI Taxonomy" id="28377"/>
    <lineage>
        <taxon>Eukaryota</taxon>
        <taxon>Metazoa</taxon>
        <taxon>Chordata</taxon>
        <taxon>Craniata</taxon>
        <taxon>Vertebrata</taxon>
        <taxon>Euteleostomi</taxon>
        <taxon>Lepidosauria</taxon>
        <taxon>Squamata</taxon>
        <taxon>Bifurcata</taxon>
        <taxon>Unidentata</taxon>
        <taxon>Episquamata</taxon>
        <taxon>Toxicofera</taxon>
        <taxon>Iguania</taxon>
        <taxon>Dactyloidae</taxon>
        <taxon>Anolis</taxon>
    </lineage>
</organism>
<dbReference type="PANTHER" id="PTHR22574:SF2">
    <property type="entry name" value="GOLGI-ASSOCIATED RAB2 INTERACTOR PROTEIN 3"/>
    <property type="match status" value="1"/>
</dbReference>
<evidence type="ECO:0000313" key="3">
    <source>
        <dbReference type="Ensembl" id="ENSACAP00000017631.3"/>
    </source>
</evidence>
<dbReference type="Proteomes" id="UP000001646">
    <property type="component" value="Chromosome 6"/>
</dbReference>
<dbReference type="Bgee" id="ENSACAG00000017907">
    <property type="expression patterns" value="Expressed in brain"/>
</dbReference>